<dbReference type="EMBL" id="CP001327">
    <property type="protein sequence ID" value="ACO64245.1"/>
    <property type="molecule type" value="Genomic_DNA"/>
</dbReference>
<dbReference type="NCBIfam" id="TIGR00431">
    <property type="entry name" value="TruB"/>
    <property type="match status" value="1"/>
</dbReference>
<dbReference type="GO" id="GO:0006400">
    <property type="term" value="P:tRNA modification"/>
    <property type="evidence" value="ECO:0007669"/>
    <property type="project" value="TreeGrafter"/>
</dbReference>
<dbReference type="HAMAP" id="MF_01080">
    <property type="entry name" value="TruB_bact"/>
    <property type="match status" value="1"/>
</dbReference>
<dbReference type="Pfam" id="PF01509">
    <property type="entry name" value="TruB_N"/>
    <property type="match status" value="1"/>
</dbReference>
<dbReference type="OMA" id="VDKPSGF"/>
<dbReference type="InterPro" id="IPR032819">
    <property type="entry name" value="TruB_C"/>
</dbReference>
<dbReference type="InterPro" id="IPR014780">
    <property type="entry name" value="tRNA_psdUridine_synth_TruB"/>
</dbReference>
<dbReference type="Gene3D" id="3.30.2350.10">
    <property type="entry name" value="Pseudouridine synthase"/>
    <property type="match status" value="1"/>
</dbReference>
<dbReference type="CDD" id="cd02573">
    <property type="entry name" value="PseudoU_synth_EcTruB"/>
    <property type="match status" value="1"/>
</dbReference>
<dbReference type="EC" id="5.4.99.25" evidence="2"/>
<protein>
    <recommendedName>
        <fullName evidence="2">tRNA pseudouridine(55) synthase</fullName>
        <ecNumber evidence="2">5.4.99.25</ecNumber>
    </recommendedName>
</protein>
<evidence type="ECO:0000259" key="6">
    <source>
        <dbReference type="Pfam" id="PF16198"/>
    </source>
</evidence>
<dbReference type="Pfam" id="PF16198">
    <property type="entry name" value="TruB_C_2"/>
    <property type="match status" value="1"/>
</dbReference>
<proteinExistence type="inferred from homology"/>
<keyword evidence="8" id="KW-1185">Reference proteome</keyword>
<evidence type="ECO:0000256" key="4">
    <source>
        <dbReference type="ARBA" id="ARBA00023235"/>
    </source>
</evidence>
<dbReference type="PANTHER" id="PTHR13767:SF2">
    <property type="entry name" value="PSEUDOURIDYLATE SYNTHASE TRUB1"/>
    <property type="match status" value="1"/>
</dbReference>
<dbReference type="PANTHER" id="PTHR13767">
    <property type="entry name" value="TRNA-PSEUDOURIDINE SYNTHASE"/>
    <property type="match status" value="1"/>
</dbReference>
<dbReference type="InterPro" id="IPR002501">
    <property type="entry name" value="PsdUridine_synth_N"/>
</dbReference>
<dbReference type="STRING" id="296587.C1E906"/>
<dbReference type="GO" id="GO:0003723">
    <property type="term" value="F:RNA binding"/>
    <property type="evidence" value="ECO:0007669"/>
    <property type="project" value="InterPro"/>
</dbReference>
<dbReference type="GO" id="GO:0160148">
    <property type="term" value="F:tRNA pseudouridine(55) synthase activity"/>
    <property type="evidence" value="ECO:0007669"/>
    <property type="project" value="UniProtKB-EC"/>
</dbReference>
<evidence type="ECO:0000256" key="2">
    <source>
        <dbReference type="ARBA" id="ARBA00012787"/>
    </source>
</evidence>
<dbReference type="GeneID" id="8244632"/>
<sequence length="230" mass="25552">MVLLIDKPKGWTSFDVVGKTRWLSRRMGSKKVGHCGTLDPNATGLLILCVGKATKMVDSFTGMDKVYTGTMKLGEGTPSQDCCEEVDERLPWEHVSDADLAAGAKAMEGDIKQIPPMFSAIKVKGERLYKAARRGETVERKERACTINSFEVWRDKVDSQLAHFRVDCSKGTYVRTLAHDLGRNLGTVAHLTELRRESIGEHSVEDAWTVESLFEACEPQVNAFVASKQM</sequence>
<dbReference type="eggNOG" id="KOG2529">
    <property type="taxonomic scope" value="Eukaryota"/>
</dbReference>
<dbReference type="AlphaFoldDB" id="C1E906"/>
<evidence type="ECO:0000259" key="5">
    <source>
        <dbReference type="Pfam" id="PF01509"/>
    </source>
</evidence>
<dbReference type="GO" id="GO:1990481">
    <property type="term" value="P:mRNA pseudouridine synthesis"/>
    <property type="evidence" value="ECO:0007669"/>
    <property type="project" value="TreeGrafter"/>
</dbReference>
<dbReference type="InParanoid" id="C1E906"/>
<dbReference type="InterPro" id="IPR020103">
    <property type="entry name" value="PsdUridine_synth_cat_dom_sf"/>
</dbReference>
<organism evidence="7 8">
    <name type="scientific">Micromonas commoda (strain RCC299 / NOUM17 / CCMP2709)</name>
    <name type="common">Picoplanktonic green alga</name>
    <dbReference type="NCBI Taxonomy" id="296587"/>
    <lineage>
        <taxon>Eukaryota</taxon>
        <taxon>Viridiplantae</taxon>
        <taxon>Chlorophyta</taxon>
        <taxon>Mamiellophyceae</taxon>
        <taxon>Mamiellales</taxon>
        <taxon>Mamiellaceae</taxon>
        <taxon>Micromonas</taxon>
    </lineage>
</organism>
<evidence type="ECO:0000256" key="3">
    <source>
        <dbReference type="ARBA" id="ARBA00022694"/>
    </source>
</evidence>
<evidence type="ECO:0000256" key="1">
    <source>
        <dbReference type="ARBA" id="ARBA00008999"/>
    </source>
</evidence>
<accession>C1E906</accession>
<keyword evidence="3" id="KW-0819">tRNA processing</keyword>
<evidence type="ECO:0000313" key="8">
    <source>
        <dbReference type="Proteomes" id="UP000002009"/>
    </source>
</evidence>
<gene>
    <name evidence="7" type="ORF">MICPUN_83242</name>
</gene>
<dbReference type="Proteomes" id="UP000002009">
    <property type="component" value="Chromosome 6"/>
</dbReference>
<dbReference type="RefSeq" id="XP_002502987.1">
    <property type="nucleotide sequence ID" value="XM_002502941.1"/>
</dbReference>
<keyword evidence="4" id="KW-0413">Isomerase</keyword>
<dbReference type="OrthoDB" id="9995526at2759"/>
<dbReference type="GO" id="GO:0005634">
    <property type="term" value="C:nucleus"/>
    <property type="evidence" value="ECO:0007669"/>
    <property type="project" value="TreeGrafter"/>
</dbReference>
<dbReference type="KEGG" id="mis:MICPUN_83242"/>
<comment type="similarity">
    <text evidence="1">Belongs to the pseudouridine synthase TruB family.</text>
</comment>
<dbReference type="SUPFAM" id="SSF55120">
    <property type="entry name" value="Pseudouridine synthase"/>
    <property type="match status" value="1"/>
</dbReference>
<name>C1E906_MICCC</name>
<reference evidence="7 8" key="1">
    <citation type="journal article" date="2009" name="Science">
        <title>Green evolution and dynamic adaptations revealed by genomes of the marine picoeukaryotes Micromonas.</title>
        <authorList>
            <person name="Worden A.Z."/>
            <person name="Lee J.H."/>
            <person name="Mock T."/>
            <person name="Rouze P."/>
            <person name="Simmons M.P."/>
            <person name="Aerts A.L."/>
            <person name="Allen A.E."/>
            <person name="Cuvelier M.L."/>
            <person name="Derelle E."/>
            <person name="Everett M.V."/>
            <person name="Foulon E."/>
            <person name="Grimwood J."/>
            <person name="Gundlach H."/>
            <person name="Henrissat B."/>
            <person name="Napoli C."/>
            <person name="McDonald S.M."/>
            <person name="Parker M.S."/>
            <person name="Rombauts S."/>
            <person name="Salamov A."/>
            <person name="Von Dassow P."/>
            <person name="Badger J.H."/>
            <person name="Coutinho P.M."/>
            <person name="Demir E."/>
            <person name="Dubchak I."/>
            <person name="Gentemann C."/>
            <person name="Eikrem W."/>
            <person name="Gready J.E."/>
            <person name="John U."/>
            <person name="Lanier W."/>
            <person name="Lindquist E.A."/>
            <person name="Lucas S."/>
            <person name="Mayer K.F."/>
            <person name="Moreau H."/>
            <person name="Not F."/>
            <person name="Otillar R."/>
            <person name="Panaud O."/>
            <person name="Pangilinan J."/>
            <person name="Paulsen I."/>
            <person name="Piegu B."/>
            <person name="Poliakov A."/>
            <person name="Robbens S."/>
            <person name="Schmutz J."/>
            <person name="Toulza E."/>
            <person name="Wyss T."/>
            <person name="Zelensky A."/>
            <person name="Zhou K."/>
            <person name="Armbrust E.V."/>
            <person name="Bhattacharya D."/>
            <person name="Goodenough U.W."/>
            <person name="Van de Peer Y."/>
            <person name="Grigoriev I.V."/>
        </authorList>
    </citation>
    <scope>NUCLEOTIDE SEQUENCE [LARGE SCALE GENOMIC DNA]</scope>
    <source>
        <strain evidence="8">RCC299 / NOUM17</strain>
    </source>
</reference>
<feature type="domain" description="tRNA pseudouridylate synthase B C-terminal" evidence="6">
    <location>
        <begin position="175"/>
        <end position="218"/>
    </location>
</feature>
<evidence type="ECO:0000313" key="7">
    <source>
        <dbReference type="EMBL" id="ACO64245.1"/>
    </source>
</evidence>
<feature type="domain" description="Pseudouridine synthase II N-terminal" evidence="5">
    <location>
        <begin position="26"/>
        <end position="174"/>
    </location>
</feature>